<accession>A0AAN9FMR1</accession>
<comment type="caution">
    <text evidence="1">The sequence shown here is derived from an EMBL/GenBank/DDBJ whole genome shotgun (WGS) entry which is preliminary data.</text>
</comment>
<organism evidence="1 2">
    <name type="scientific">Crotalaria pallida</name>
    <name type="common">Smooth rattlebox</name>
    <name type="synonym">Crotalaria striata</name>
    <dbReference type="NCBI Taxonomy" id="3830"/>
    <lineage>
        <taxon>Eukaryota</taxon>
        <taxon>Viridiplantae</taxon>
        <taxon>Streptophyta</taxon>
        <taxon>Embryophyta</taxon>
        <taxon>Tracheophyta</taxon>
        <taxon>Spermatophyta</taxon>
        <taxon>Magnoliopsida</taxon>
        <taxon>eudicotyledons</taxon>
        <taxon>Gunneridae</taxon>
        <taxon>Pentapetalae</taxon>
        <taxon>rosids</taxon>
        <taxon>fabids</taxon>
        <taxon>Fabales</taxon>
        <taxon>Fabaceae</taxon>
        <taxon>Papilionoideae</taxon>
        <taxon>50 kb inversion clade</taxon>
        <taxon>genistoids sensu lato</taxon>
        <taxon>core genistoids</taxon>
        <taxon>Crotalarieae</taxon>
        <taxon>Crotalaria</taxon>
    </lineage>
</organism>
<dbReference type="EMBL" id="JAYWIO010000003">
    <property type="protein sequence ID" value="KAK7274818.1"/>
    <property type="molecule type" value="Genomic_DNA"/>
</dbReference>
<evidence type="ECO:0000313" key="1">
    <source>
        <dbReference type="EMBL" id="KAK7274818.1"/>
    </source>
</evidence>
<proteinExistence type="predicted"/>
<dbReference type="AlphaFoldDB" id="A0AAN9FMR1"/>
<keyword evidence="2" id="KW-1185">Reference proteome</keyword>
<dbReference type="Proteomes" id="UP001372338">
    <property type="component" value="Unassembled WGS sequence"/>
</dbReference>
<sequence length="95" mass="10401">MVLRWLLKAAGAARVGSVRRGARVGAVRRGSVRCGPDSISVLLLFHRNLLAPSLFPSLSSSLPFTVTFSISISPHTLVLLISDICWLWLIGYGYY</sequence>
<name>A0AAN9FMR1_CROPI</name>
<reference evidence="1 2" key="1">
    <citation type="submission" date="2024-01" db="EMBL/GenBank/DDBJ databases">
        <title>The genomes of 5 underutilized Papilionoideae crops provide insights into root nodulation and disease resistanc.</title>
        <authorList>
            <person name="Yuan L."/>
        </authorList>
    </citation>
    <scope>NUCLEOTIDE SEQUENCE [LARGE SCALE GENOMIC DNA]</scope>
    <source>
        <strain evidence="1">ZHUSHIDOU_FW_LH</strain>
        <tissue evidence="1">Leaf</tissue>
    </source>
</reference>
<gene>
    <name evidence="1" type="ORF">RIF29_15917</name>
</gene>
<protein>
    <submittedName>
        <fullName evidence="1">Uncharacterized protein</fullName>
    </submittedName>
</protein>
<evidence type="ECO:0000313" key="2">
    <source>
        <dbReference type="Proteomes" id="UP001372338"/>
    </source>
</evidence>